<feature type="transmembrane region" description="Helical" evidence="1">
    <location>
        <begin position="58"/>
        <end position="78"/>
    </location>
</feature>
<feature type="transmembrane region" description="Helical" evidence="1">
    <location>
        <begin position="90"/>
        <end position="110"/>
    </location>
</feature>
<keyword evidence="3" id="KW-1185">Reference proteome</keyword>
<comment type="caution">
    <text evidence="2">The sequence shown here is derived from an EMBL/GenBank/DDBJ whole genome shotgun (WGS) entry which is preliminary data.</text>
</comment>
<evidence type="ECO:0000256" key="1">
    <source>
        <dbReference type="SAM" id="Phobius"/>
    </source>
</evidence>
<dbReference type="OrthoDB" id="2678566at2"/>
<keyword evidence="1" id="KW-0472">Membrane</keyword>
<feature type="transmembrane region" description="Helical" evidence="1">
    <location>
        <begin position="34"/>
        <end position="52"/>
    </location>
</feature>
<accession>A0A3S1DT95</accession>
<proteinExistence type="predicted"/>
<feature type="transmembrane region" description="Helical" evidence="1">
    <location>
        <begin position="183"/>
        <end position="201"/>
    </location>
</feature>
<feature type="transmembrane region" description="Helical" evidence="1">
    <location>
        <begin position="6"/>
        <end position="27"/>
    </location>
</feature>
<reference evidence="2 3" key="1">
    <citation type="submission" date="2018-12" db="EMBL/GenBank/DDBJ databases">
        <authorList>
            <person name="Sun L."/>
            <person name="Chen Z."/>
        </authorList>
    </citation>
    <scope>NUCLEOTIDE SEQUENCE [LARGE SCALE GENOMIC DNA]</scope>
    <source>
        <strain evidence="2 3">DSM 15890</strain>
    </source>
</reference>
<dbReference type="Proteomes" id="UP000279446">
    <property type="component" value="Unassembled WGS sequence"/>
</dbReference>
<feature type="transmembrane region" description="Helical" evidence="1">
    <location>
        <begin position="122"/>
        <end position="140"/>
    </location>
</feature>
<evidence type="ECO:0000313" key="2">
    <source>
        <dbReference type="EMBL" id="RUT48576.1"/>
    </source>
</evidence>
<gene>
    <name evidence="2" type="ORF">EJP82_01140</name>
</gene>
<keyword evidence="1" id="KW-0812">Transmembrane</keyword>
<name>A0A3S1DT95_9BACL</name>
<sequence>MFWEPLEFLLYSMIEGIGLFILMLSVYRLKFIDHLWPTLFIILIMCIQSFVMRYELELAFIVPIINLTLFALLLATVWRVPIVWSVIISITGYLAFGLIQTLIMVSIFGTVEVAKSTDINGYILQMVTGISTTILGYLLYKFGIGFTFDFERLRLKREHFILISSIALFFIFFMIVMYKNEVWLNLFFTTFGMALLLYYAIRKERGSDD</sequence>
<feature type="transmembrane region" description="Helical" evidence="1">
    <location>
        <begin position="160"/>
        <end position="177"/>
    </location>
</feature>
<evidence type="ECO:0000313" key="3">
    <source>
        <dbReference type="Proteomes" id="UP000279446"/>
    </source>
</evidence>
<keyword evidence="1" id="KW-1133">Transmembrane helix</keyword>
<protein>
    <submittedName>
        <fullName evidence="2">Uncharacterized protein</fullName>
    </submittedName>
</protein>
<dbReference type="AlphaFoldDB" id="A0A3S1DT95"/>
<organism evidence="2 3">
    <name type="scientific">Paenibacillus anaericanus</name>
    <dbReference type="NCBI Taxonomy" id="170367"/>
    <lineage>
        <taxon>Bacteria</taxon>
        <taxon>Bacillati</taxon>
        <taxon>Bacillota</taxon>
        <taxon>Bacilli</taxon>
        <taxon>Bacillales</taxon>
        <taxon>Paenibacillaceae</taxon>
        <taxon>Paenibacillus</taxon>
    </lineage>
</organism>
<dbReference type="RefSeq" id="WP_127190170.1">
    <property type="nucleotide sequence ID" value="NZ_RZNY01000001.1"/>
</dbReference>
<dbReference type="EMBL" id="RZNY01000001">
    <property type="protein sequence ID" value="RUT48576.1"/>
    <property type="molecule type" value="Genomic_DNA"/>
</dbReference>